<name>A0A2H0V7T6_9BACT</name>
<sequence>MSLFNLNFCEAVKQKNILAKLAVLNKLSEATLPLMPNIYKNAIEISNIYSNKSNNGISFVDCYLSAFLKLHSKTLLLATINNKDFPQIIHDRLNVLTIDTKEEIINIGFYKFNEDSFNQHYSSIR</sequence>
<accession>A0A2H0V7T6</accession>
<gene>
    <name evidence="1" type="ORF">COT97_01175</name>
</gene>
<evidence type="ECO:0000313" key="2">
    <source>
        <dbReference type="Proteomes" id="UP000229901"/>
    </source>
</evidence>
<reference evidence="2" key="1">
    <citation type="submission" date="2017-09" db="EMBL/GenBank/DDBJ databases">
        <title>Depth-based differentiation of microbial function through sediment-hosted aquifers and enrichment of novel symbionts in the deep terrestrial subsurface.</title>
        <authorList>
            <person name="Probst A.J."/>
            <person name="Ladd B."/>
            <person name="Jarett J.K."/>
            <person name="Geller-Mcgrath D.E."/>
            <person name="Sieber C.M.K."/>
            <person name="Emerson J.B."/>
            <person name="Anantharaman K."/>
            <person name="Thomas B.C."/>
            <person name="Malmstrom R."/>
            <person name="Stieglmeier M."/>
            <person name="Klingl A."/>
            <person name="Woyke T."/>
            <person name="Ryan C.M."/>
            <person name="Banfield J.F."/>
        </authorList>
    </citation>
    <scope>NUCLEOTIDE SEQUENCE [LARGE SCALE GENOMIC DNA]</scope>
</reference>
<dbReference type="Proteomes" id="UP000229901">
    <property type="component" value="Unassembled WGS sequence"/>
</dbReference>
<dbReference type="AlphaFoldDB" id="A0A2H0V7T6"/>
<dbReference type="EMBL" id="PFAP01000005">
    <property type="protein sequence ID" value="PIR94449.1"/>
    <property type="molecule type" value="Genomic_DNA"/>
</dbReference>
<comment type="caution">
    <text evidence="1">The sequence shown here is derived from an EMBL/GenBank/DDBJ whole genome shotgun (WGS) entry which is preliminary data.</text>
</comment>
<evidence type="ECO:0000313" key="1">
    <source>
        <dbReference type="EMBL" id="PIR94449.1"/>
    </source>
</evidence>
<organism evidence="1 2">
    <name type="scientific">Candidatus Falkowbacteria bacterium CG10_big_fil_rev_8_21_14_0_10_39_11</name>
    <dbReference type="NCBI Taxonomy" id="1974565"/>
    <lineage>
        <taxon>Bacteria</taxon>
        <taxon>Candidatus Falkowiibacteriota</taxon>
    </lineage>
</organism>
<evidence type="ECO:0008006" key="3">
    <source>
        <dbReference type="Google" id="ProtNLM"/>
    </source>
</evidence>
<protein>
    <recommendedName>
        <fullName evidence="3">PIN domain-containing protein</fullName>
    </recommendedName>
</protein>
<proteinExistence type="predicted"/>